<reference evidence="1" key="1">
    <citation type="submission" date="2014-11" db="EMBL/GenBank/DDBJ databases">
        <authorList>
            <person name="Amaro Gonzalez C."/>
        </authorList>
    </citation>
    <scope>NUCLEOTIDE SEQUENCE</scope>
</reference>
<name>A0A0E9RIH6_ANGAN</name>
<proteinExistence type="predicted"/>
<organism evidence="1">
    <name type="scientific">Anguilla anguilla</name>
    <name type="common">European freshwater eel</name>
    <name type="synonym">Muraena anguilla</name>
    <dbReference type="NCBI Taxonomy" id="7936"/>
    <lineage>
        <taxon>Eukaryota</taxon>
        <taxon>Metazoa</taxon>
        <taxon>Chordata</taxon>
        <taxon>Craniata</taxon>
        <taxon>Vertebrata</taxon>
        <taxon>Euteleostomi</taxon>
        <taxon>Actinopterygii</taxon>
        <taxon>Neopterygii</taxon>
        <taxon>Teleostei</taxon>
        <taxon>Anguilliformes</taxon>
        <taxon>Anguillidae</taxon>
        <taxon>Anguilla</taxon>
    </lineage>
</organism>
<protein>
    <submittedName>
        <fullName evidence="1">Uncharacterized protein</fullName>
    </submittedName>
</protein>
<dbReference type="EMBL" id="GBXM01080332">
    <property type="protein sequence ID" value="JAH28245.1"/>
    <property type="molecule type" value="Transcribed_RNA"/>
</dbReference>
<dbReference type="AlphaFoldDB" id="A0A0E9RIH6"/>
<reference evidence="1" key="2">
    <citation type="journal article" date="2015" name="Fish Shellfish Immunol.">
        <title>Early steps in the European eel (Anguilla anguilla)-Vibrio vulnificus interaction in the gills: Role of the RtxA13 toxin.</title>
        <authorList>
            <person name="Callol A."/>
            <person name="Pajuelo D."/>
            <person name="Ebbesson L."/>
            <person name="Teles M."/>
            <person name="MacKenzie S."/>
            <person name="Amaro C."/>
        </authorList>
    </citation>
    <scope>NUCLEOTIDE SEQUENCE</scope>
</reference>
<sequence length="22" mass="2748">MILNQIGQHRCVWIREQLIKRI</sequence>
<accession>A0A0E9RIH6</accession>
<evidence type="ECO:0000313" key="1">
    <source>
        <dbReference type="EMBL" id="JAH28245.1"/>
    </source>
</evidence>